<gene>
    <name evidence="1" type="ORF">SAMN05443144_12915</name>
</gene>
<organism evidence="1 2">
    <name type="scientific">Fodinibius roseus</name>
    <dbReference type="NCBI Taxonomy" id="1194090"/>
    <lineage>
        <taxon>Bacteria</taxon>
        <taxon>Pseudomonadati</taxon>
        <taxon>Balneolota</taxon>
        <taxon>Balneolia</taxon>
        <taxon>Balneolales</taxon>
        <taxon>Balneolaceae</taxon>
        <taxon>Fodinibius</taxon>
    </lineage>
</organism>
<proteinExistence type="predicted"/>
<reference evidence="1 2" key="1">
    <citation type="submission" date="2016-11" db="EMBL/GenBank/DDBJ databases">
        <authorList>
            <person name="Jaros S."/>
            <person name="Januszkiewicz K."/>
            <person name="Wedrychowicz H."/>
        </authorList>
    </citation>
    <scope>NUCLEOTIDE SEQUENCE [LARGE SCALE GENOMIC DNA]</scope>
    <source>
        <strain evidence="1 2">DSM 21986</strain>
    </source>
</reference>
<dbReference type="Proteomes" id="UP000184041">
    <property type="component" value="Unassembled WGS sequence"/>
</dbReference>
<dbReference type="PANTHER" id="PTHR34129:SF1">
    <property type="entry name" value="DUF952 DOMAIN-CONTAINING PROTEIN"/>
    <property type="match status" value="1"/>
</dbReference>
<dbReference type="PANTHER" id="PTHR34129">
    <property type="entry name" value="BLR1139 PROTEIN"/>
    <property type="match status" value="1"/>
</dbReference>
<dbReference type="AlphaFoldDB" id="A0A1M5K0T2"/>
<dbReference type="SUPFAM" id="SSF56399">
    <property type="entry name" value="ADP-ribosylation"/>
    <property type="match status" value="1"/>
</dbReference>
<dbReference type="EMBL" id="FQUS01000029">
    <property type="protein sequence ID" value="SHG46452.1"/>
    <property type="molecule type" value="Genomic_DNA"/>
</dbReference>
<dbReference type="Gene3D" id="3.20.170.20">
    <property type="entry name" value="Protein of unknown function DUF952"/>
    <property type="match status" value="1"/>
</dbReference>
<dbReference type="Pfam" id="PF06108">
    <property type="entry name" value="DUF952"/>
    <property type="match status" value="1"/>
</dbReference>
<dbReference type="OrthoDB" id="5638018at2"/>
<evidence type="ECO:0000313" key="1">
    <source>
        <dbReference type="EMBL" id="SHG46452.1"/>
    </source>
</evidence>
<keyword evidence="2" id="KW-1185">Reference proteome</keyword>
<name>A0A1M5K0T2_9BACT</name>
<dbReference type="STRING" id="1194090.SAMN05443144_12915"/>
<dbReference type="RefSeq" id="WP_084088440.1">
    <property type="nucleotide sequence ID" value="NZ_FQUS01000029.1"/>
</dbReference>
<accession>A0A1M5K0T2</accession>
<protein>
    <submittedName>
        <fullName evidence="1">Uncharacterized conserved protein, DUF952 family</fullName>
    </submittedName>
</protein>
<sequence>MDMRDDLIFHVTTEEYFQDHKVNNRYQPESLDSKGFIHCSKGTQIEATANRIFPDRDEILLLIIDISTLSSDVKYDMDEQTGEKYPHIYGPLNIDAIMDKLTIYAEDNGDFNIAFSSRT</sequence>
<dbReference type="InterPro" id="IPR009297">
    <property type="entry name" value="DUF952"/>
</dbReference>
<evidence type="ECO:0000313" key="2">
    <source>
        <dbReference type="Proteomes" id="UP000184041"/>
    </source>
</evidence>